<name>A0A1R3KE04_COCAP</name>
<dbReference type="Gramene" id="OMP05327">
    <property type="protein sequence ID" value="OMP05327"/>
    <property type="gene ID" value="CCACVL1_01954"/>
</dbReference>
<dbReference type="AlphaFoldDB" id="A0A1R3KE04"/>
<reference evidence="5 6" key="1">
    <citation type="submission" date="2013-09" db="EMBL/GenBank/DDBJ databases">
        <title>Corchorus capsularis genome sequencing.</title>
        <authorList>
            <person name="Alam M."/>
            <person name="Haque M.S."/>
            <person name="Islam M.S."/>
            <person name="Emdad E.M."/>
            <person name="Islam M.M."/>
            <person name="Ahmed B."/>
            <person name="Halim A."/>
            <person name="Hossen Q.M.M."/>
            <person name="Hossain M.Z."/>
            <person name="Ahmed R."/>
            <person name="Khan M.M."/>
            <person name="Islam R."/>
            <person name="Rashid M.M."/>
            <person name="Khan S.A."/>
            <person name="Rahman M.S."/>
            <person name="Alam M."/>
        </authorList>
    </citation>
    <scope>NUCLEOTIDE SEQUENCE [LARGE SCALE GENOMIC DNA]</scope>
    <source>
        <strain evidence="6">cv. CVL-1</strain>
        <tissue evidence="5">Whole seedling</tissue>
    </source>
</reference>
<dbReference type="EMBL" id="AWWV01005417">
    <property type="protein sequence ID" value="OMP05327.1"/>
    <property type="molecule type" value="Genomic_DNA"/>
</dbReference>
<feature type="non-terminal residue" evidence="5">
    <location>
        <position position="1"/>
    </location>
</feature>
<accession>A0A1R3KE04</accession>
<gene>
    <name evidence="5" type="ORF">CCACVL1_01954</name>
</gene>
<dbReference type="Gene3D" id="1.10.10.250">
    <property type="entry name" value="Ribosomal protein L11, C-terminal domain"/>
    <property type="match status" value="1"/>
</dbReference>
<evidence type="ECO:0000256" key="2">
    <source>
        <dbReference type="ARBA" id="ARBA00022980"/>
    </source>
</evidence>
<dbReference type="PANTHER" id="PTHR11661">
    <property type="entry name" value="60S RIBOSOMAL PROTEIN L12"/>
    <property type="match status" value="1"/>
</dbReference>
<dbReference type="OrthoDB" id="1699852at2759"/>
<dbReference type="SUPFAM" id="SSF46906">
    <property type="entry name" value="Ribosomal protein L11, C-terminal domain"/>
    <property type="match status" value="1"/>
</dbReference>
<dbReference type="InterPro" id="IPR020783">
    <property type="entry name" value="Ribosomal_uL11_C"/>
</dbReference>
<keyword evidence="6" id="KW-1185">Reference proteome</keyword>
<dbReference type="GO" id="GO:0070180">
    <property type="term" value="F:large ribosomal subunit rRNA binding"/>
    <property type="evidence" value="ECO:0007669"/>
    <property type="project" value="TreeGrafter"/>
</dbReference>
<dbReference type="Pfam" id="PF00298">
    <property type="entry name" value="Ribosomal_L11"/>
    <property type="match status" value="1"/>
</dbReference>
<comment type="caution">
    <text evidence="5">The sequence shown here is derived from an EMBL/GenBank/DDBJ whole genome shotgun (WGS) entry which is preliminary data.</text>
</comment>
<dbReference type="STRING" id="210143.A0A1R3KE04"/>
<dbReference type="InterPro" id="IPR000911">
    <property type="entry name" value="Ribosomal_uL11"/>
</dbReference>
<dbReference type="PANTHER" id="PTHR11661:SF18">
    <property type="entry name" value="60S RIBOSOMAL PROTEIN L12-3-LIKE"/>
    <property type="match status" value="1"/>
</dbReference>
<feature type="domain" description="Large ribosomal subunit protein uL11 C-terminal" evidence="4">
    <location>
        <begin position="14"/>
        <end position="71"/>
    </location>
</feature>
<dbReference type="Proteomes" id="UP000188268">
    <property type="component" value="Unassembled WGS sequence"/>
</dbReference>
<proteinExistence type="inferred from homology"/>
<evidence type="ECO:0000259" key="4">
    <source>
        <dbReference type="Pfam" id="PF00298"/>
    </source>
</evidence>
<keyword evidence="2 5" id="KW-0689">Ribosomal protein</keyword>
<evidence type="ECO:0000256" key="3">
    <source>
        <dbReference type="ARBA" id="ARBA00023274"/>
    </source>
</evidence>
<dbReference type="InterPro" id="IPR036769">
    <property type="entry name" value="Ribosomal_uL11_C_sf"/>
</dbReference>
<dbReference type="GO" id="GO:0022625">
    <property type="term" value="C:cytosolic large ribosomal subunit"/>
    <property type="evidence" value="ECO:0007669"/>
    <property type="project" value="TreeGrafter"/>
</dbReference>
<sequence length="82" mass="9353">NRFRLDFITSIAVVPSTAALVIKALKEPERDRKKTKNIKHNGNISLDGVIEIAKIMRSRLMARDLRGTVKDLMFPWSVQSFV</sequence>
<dbReference type="GO" id="GO:0006412">
    <property type="term" value="P:translation"/>
    <property type="evidence" value="ECO:0007669"/>
    <property type="project" value="InterPro"/>
</dbReference>
<evidence type="ECO:0000313" key="6">
    <source>
        <dbReference type="Proteomes" id="UP000188268"/>
    </source>
</evidence>
<dbReference type="GO" id="GO:0003735">
    <property type="term" value="F:structural constituent of ribosome"/>
    <property type="evidence" value="ECO:0007669"/>
    <property type="project" value="InterPro"/>
</dbReference>
<evidence type="ECO:0000313" key="5">
    <source>
        <dbReference type="EMBL" id="OMP05327.1"/>
    </source>
</evidence>
<protein>
    <submittedName>
        <fullName evidence="5">Ribosomal protein L11</fullName>
    </submittedName>
</protein>
<evidence type="ECO:0000256" key="1">
    <source>
        <dbReference type="ARBA" id="ARBA00010537"/>
    </source>
</evidence>
<keyword evidence="3" id="KW-0687">Ribonucleoprotein</keyword>
<organism evidence="5 6">
    <name type="scientific">Corchorus capsularis</name>
    <name type="common">Jute</name>
    <dbReference type="NCBI Taxonomy" id="210143"/>
    <lineage>
        <taxon>Eukaryota</taxon>
        <taxon>Viridiplantae</taxon>
        <taxon>Streptophyta</taxon>
        <taxon>Embryophyta</taxon>
        <taxon>Tracheophyta</taxon>
        <taxon>Spermatophyta</taxon>
        <taxon>Magnoliopsida</taxon>
        <taxon>eudicotyledons</taxon>
        <taxon>Gunneridae</taxon>
        <taxon>Pentapetalae</taxon>
        <taxon>rosids</taxon>
        <taxon>malvids</taxon>
        <taxon>Malvales</taxon>
        <taxon>Malvaceae</taxon>
        <taxon>Grewioideae</taxon>
        <taxon>Apeibeae</taxon>
        <taxon>Corchorus</taxon>
    </lineage>
</organism>
<comment type="similarity">
    <text evidence="1">Belongs to the universal ribosomal protein uL11 family.</text>
</comment>